<gene>
    <name evidence="1" type="ORF">IU470_18675</name>
</gene>
<protein>
    <submittedName>
        <fullName evidence="1">Uncharacterized protein</fullName>
    </submittedName>
</protein>
<evidence type="ECO:0000313" key="1">
    <source>
        <dbReference type="EMBL" id="MBF6227122.1"/>
    </source>
</evidence>
<keyword evidence="2" id="KW-1185">Reference proteome</keyword>
<comment type="caution">
    <text evidence="1">The sequence shown here is derived from an EMBL/GenBank/DDBJ whole genome shotgun (WGS) entry which is preliminary data.</text>
</comment>
<sequence>MDNGFGPLPNIATVLRVLARTAELRTDAAGSLAGGMLEHLAGLVDAHRRMAAVQPEWGDVELTWTAGRKAPVLSVTGGNAEPFASAWDDAQRHMLEIDLEGCDVLGAPSVGAVEHHEGLGAVFGRMAYLYTISFDRFVLDGPKGENRLELGRALVSYESLARDLSCGRTFLPSSFRCPD</sequence>
<reference evidence="1 2" key="1">
    <citation type="submission" date="2020-10" db="EMBL/GenBank/DDBJ databases">
        <title>Identification of Nocardia species via Next-generation sequencing and recognition of intraspecies genetic diversity.</title>
        <authorList>
            <person name="Li P."/>
            <person name="Li P."/>
            <person name="Lu B."/>
        </authorList>
    </citation>
    <scope>NUCLEOTIDE SEQUENCE [LARGE SCALE GENOMIC DNA]</scope>
    <source>
        <strain evidence="1 2">N-11</strain>
    </source>
</reference>
<organism evidence="1 2">
    <name type="scientific">Nocardia abscessus</name>
    <dbReference type="NCBI Taxonomy" id="120957"/>
    <lineage>
        <taxon>Bacteria</taxon>
        <taxon>Bacillati</taxon>
        <taxon>Actinomycetota</taxon>
        <taxon>Actinomycetes</taxon>
        <taxon>Mycobacteriales</taxon>
        <taxon>Nocardiaceae</taxon>
        <taxon>Nocardia</taxon>
    </lineage>
</organism>
<accession>A0ABS0C9S5</accession>
<dbReference type="EMBL" id="JADLRE010000014">
    <property type="protein sequence ID" value="MBF6227122.1"/>
    <property type="molecule type" value="Genomic_DNA"/>
</dbReference>
<evidence type="ECO:0000313" key="2">
    <source>
        <dbReference type="Proteomes" id="UP000807309"/>
    </source>
</evidence>
<dbReference type="Proteomes" id="UP000807309">
    <property type="component" value="Unassembled WGS sequence"/>
</dbReference>
<dbReference type="RefSeq" id="WP_195034171.1">
    <property type="nucleotide sequence ID" value="NZ_JADLRE010000014.1"/>
</dbReference>
<proteinExistence type="predicted"/>
<name>A0ABS0C9S5_9NOCA</name>